<comment type="caution">
    <text evidence="1">The sequence shown here is derived from an EMBL/GenBank/DDBJ whole genome shotgun (WGS) entry which is preliminary data.</text>
</comment>
<organism evidence="1 2">
    <name type="scientific">Brassica cretica</name>
    <name type="common">Mustard</name>
    <dbReference type="NCBI Taxonomy" id="69181"/>
    <lineage>
        <taxon>Eukaryota</taxon>
        <taxon>Viridiplantae</taxon>
        <taxon>Streptophyta</taxon>
        <taxon>Embryophyta</taxon>
        <taxon>Tracheophyta</taxon>
        <taxon>Spermatophyta</taxon>
        <taxon>Magnoliopsida</taxon>
        <taxon>eudicotyledons</taxon>
        <taxon>Gunneridae</taxon>
        <taxon>Pentapetalae</taxon>
        <taxon>rosids</taxon>
        <taxon>malvids</taxon>
        <taxon>Brassicales</taxon>
        <taxon>Brassicaceae</taxon>
        <taxon>Brassiceae</taxon>
        <taxon>Brassica</taxon>
    </lineage>
</organism>
<evidence type="ECO:0000313" key="2">
    <source>
        <dbReference type="Proteomes" id="UP000712600"/>
    </source>
</evidence>
<dbReference type="AlphaFoldDB" id="A0A8S9PPA4"/>
<reference evidence="1" key="1">
    <citation type="submission" date="2019-12" db="EMBL/GenBank/DDBJ databases">
        <title>Genome sequencing and annotation of Brassica cretica.</title>
        <authorList>
            <person name="Studholme D.J."/>
            <person name="Sarris P."/>
        </authorList>
    </citation>
    <scope>NUCLEOTIDE SEQUENCE</scope>
    <source>
        <strain evidence="1">PFS-109/04</strain>
        <tissue evidence="1">Leaf</tissue>
    </source>
</reference>
<protein>
    <submittedName>
        <fullName evidence="1">Uncharacterized protein</fullName>
    </submittedName>
</protein>
<evidence type="ECO:0000313" key="1">
    <source>
        <dbReference type="EMBL" id="KAF3514697.1"/>
    </source>
</evidence>
<accession>A0A8S9PPA4</accession>
<dbReference type="Proteomes" id="UP000712600">
    <property type="component" value="Unassembled WGS sequence"/>
</dbReference>
<name>A0A8S9PPA4_BRACR</name>
<dbReference type="EMBL" id="QGKX02001521">
    <property type="protein sequence ID" value="KAF3514697.1"/>
    <property type="molecule type" value="Genomic_DNA"/>
</dbReference>
<proteinExistence type="predicted"/>
<gene>
    <name evidence="1" type="ORF">F2Q69_00006074</name>
</gene>
<sequence length="150" mass="16875">MHGFVSYRCFGRPRSLRNDQAVCVLGRYVATKPSNRAWLELGRYVATDPLTEPWLELGRYVATNPCACSVTTSDRALARARSLRSDRGLARARLLRSDRAVCVLGRYAATEPWLELGRYGLSVVRLPYSSLPVVGSDTCMFPWTIGIWFD</sequence>